<accession>A0A2D1UBD6</accession>
<name>A0A2D1UBD6_9SPHI</name>
<evidence type="ECO:0000259" key="1">
    <source>
        <dbReference type="Pfam" id="PF03372"/>
    </source>
</evidence>
<dbReference type="Pfam" id="PF03372">
    <property type="entry name" value="Exo_endo_phos"/>
    <property type="match status" value="1"/>
</dbReference>
<dbReference type="KEGG" id="pgs:CPT03_21895"/>
<dbReference type="InterPro" id="IPR005135">
    <property type="entry name" value="Endo/exonuclease/phosphatase"/>
</dbReference>
<evidence type="ECO:0000313" key="3">
    <source>
        <dbReference type="Proteomes" id="UP000223749"/>
    </source>
</evidence>
<keyword evidence="2" id="KW-0255">Endonuclease</keyword>
<dbReference type="Gene3D" id="3.60.10.10">
    <property type="entry name" value="Endonuclease/exonuclease/phosphatase"/>
    <property type="match status" value="1"/>
</dbReference>
<sequence length="243" mass="28882">MRIITWNCNGAFRKKFEHLAAFDADIIIVQECENPLESKDKHYIDWAINHLWHGDTKNKGIGIFAREGIKLQRLDWPSEHMGHTVKHFLPCSVNDEFNILAVWLHQNKSPTFGYIGQFWKYLQVNKVNMMNTIVIGDFNSNVRWDQWDRWWNHSDVVRELAEIGIVSLYHKLLNEEQGKETRPTFYLHRNLEKPYHIDYCFAPASFHARLTEFTLGNYQQWISISDHMPMSLKFEVAESFHIF</sequence>
<protein>
    <submittedName>
        <fullName evidence="2">Endonuclease</fullName>
    </submittedName>
</protein>
<proteinExistence type="predicted"/>
<dbReference type="EMBL" id="CP024091">
    <property type="protein sequence ID" value="ATP58930.1"/>
    <property type="molecule type" value="Genomic_DNA"/>
</dbReference>
<organism evidence="2 3">
    <name type="scientific">Pedobacter ginsengisoli</name>
    <dbReference type="NCBI Taxonomy" id="363852"/>
    <lineage>
        <taxon>Bacteria</taxon>
        <taxon>Pseudomonadati</taxon>
        <taxon>Bacteroidota</taxon>
        <taxon>Sphingobacteriia</taxon>
        <taxon>Sphingobacteriales</taxon>
        <taxon>Sphingobacteriaceae</taxon>
        <taxon>Pedobacter</taxon>
    </lineage>
</organism>
<dbReference type="GO" id="GO:0004519">
    <property type="term" value="F:endonuclease activity"/>
    <property type="evidence" value="ECO:0007669"/>
    <property type="project" value="UniProtKB-KW"/>
</dbReference>
<evidence type="ECO:0000313" key="2">
    <source>
        <dbReference type="EMBL" id="ATP58930.1"/>
    </source>
</evidence>
<reference evidence="2 3" key="1">
    <citation type="submission" date="2017-10" db="EMBL/GenBank/DDBJ databases">
        <title>Whole genome of Pedobacter ginsengisoli T01R-27 isolated from tomato rhizosphere.</title>
        <authorList>
            <person name="Weon H.-Y."/>
            <person name="Lee S.A."/>
            <person name="Sang M.K."/>
            <person name="Song J."/>
        </authorList>
    </citation>
    <scope>NUCLEOTIDE SEQUENCE [LARGE SCALE GENOMIC DNA]</scope>
    <source>
        <strain evidence="2 3">T01R-27</strain>
    </source>
</reference>
<keyword evidence="3" id="KW-1185">Reference proteome</keyword>
<feature type="domain" description="Endonuclease/exonuclease/phosphatase" evidence="1">
    <location>
        <begin position="4"/>
        <end position="208"/>
    </location>
</feature>
<dbReference type="AlphaFoldDB" id="A0A2D1UBD6"/>
<dbReference type="InterPro" id="IPR036691">
    <property type="entry name" value="Endo/exonu/phosph_ase_sf"/>
</dbReference>
<keyword evidence="2" id="KW-0540">Nuclease</keyword>
<dbReference type="RefSeq" id="WP_099440808.1">
    <property type="nucleotide sequence ID" value="NZ_CP024091.1"/>
</dbReference>
<gene>
    <name evidence="2" type="ORF">CPT03_21895</name>
</gene>
<dbReference type="Proteomes" id="UP000223749">
    <property type="component" value="Chromosome"/>
</dbReference>
<dbReference type="OrthoDB" id="9803914at2"/>
<keyword evidence="2" id="KW-0378">Hydrolase</keyword>
<dbReference type="SUPFAM" id="SSF56219">
    <property type="entry name" value="DNase I-like"/>
    <property type="match status" value="1"/>
</dbReference>